<feature type="domain" description="Glycosyltransferase subfamily 4-like N-terminal" evidence="2">
    <location>
        <begin position="19"/>
        <end position="167"/>
    </location>
</feature>
<reference evidence="3 4" key="1">
    <citation type="submission" date="2021-06" db="EMBL/GenBank/DDBJ databases">
        <title>Gemonas diversity in paddy soil.</title>
        <authorList>
            <person name="Liu G."/>
        </authorList>
    </citation>
    <scope>NUCLEOTIDE SEQUENCE [LARGE SCALE GENOMIC DNA]</scope>
    <source>
        <strain evidence="3 4">RG2</strain>
    </source>
</reference>
<dbReference type="InterPro" id="IPR028098">
    <property type="entry name" value="Glyco_trans_4-like_N"/>
</dbReference>
<sequence length="370" mass="40771">MHILIAANTAWYLNNFRGRLITALIEEGHRVTALAPQDDYAPRLAAKGARYLPLPFCNTGTGPSEAATLLRMGRLLRAERPDLVLTYTPKINIYLSLAARALGIPVLANISGMGRGFISGGLLKAVMLLLYRVALRHPSKVFFQNEDDLEEFTKLKLVDPCRTALLPGSGVDLGRFRPAARPRREETVFLMVARLLTDKGAREYVAAARELKKSYPQVRFQLLGPLQPPAPSAISAAELDTWRAEGVVEYLGSTDDVLPFYHAADCLVLPSYREGTPRTLLEGAATALPLVATDAVGCRNAVKDGVNGFLCRMKDAADLAATMRRFLELPHAERERLGAAGRKRMELSFDEEIVITRYLKEIKRIEAGMA</sequence>
<dbReference type="InterPro" id="IPR001296">
    <property type="entry name" value="Glyco_trans_1"/>
</dbReference>
<protein>
    <submittedName>
        <fullName evidence="3">Glycosyltransferase family 4 protein</fullName>
    </submittedName>
</protein>
<keyword evidence="4" id="KW-1185">Reference proteome</keyword>
<dbReference type="PANTHER" id="PTHR12526">
    <property type="entry name" value="GLYCOSYLTRANSFERASE"/>
    <property type="match status" value="1"/>
</dbReference>
<dbReference type="RefSeq" id="WP_217288133.1">
    <property type="nucleotide sequence ID" value="NZ_CP077683.1"/>
</dbReference>
<dbReference type="Proteomes" id="UP000683559">
    <property type="component" value="Chromosome"/>
</dbReference>
<gene>
    <name evidence="3" type="ORF">KP001_03115</name>
</gene>
<dbReference type="EMBL" id="CP077683">
    <property type="protein sequence ID" value="QXE91552.1"/>
    <property type="molecule type" value="Genomic_DNA"/>
</dbReference>
<evidence type="ECO:0000313" key="3">
    <source>
        <dbReference type="EMBL" id="QXE91552.1"/>
    </source>
</evidence>
<proteinExistence type="predicted"/>
<dbReference type="Pfam" id="PF00534">
    <property type="entry name" value="Glycos_transf_1"/>
    <property type="match status" value="1"/>
</dbReference>
<evidence type="ECO:0000313" key="4">
    <source>
        <dbReference type="Proteomes" id="UP000683559"/>
    </source>
</evidence>
<dbReference type="PANTHER" id="PTHR12526:SF638">
    <property type="entry name" value="SPORE COAT PROTEIN SA"/>
    <property type="match status" value="1"/>
</dbReference>
<name>A0ABX8LHV7_9BACT</name>
<dbReference type="Pfam" id="PF13579">
    <property type="entry name" value="Glyco_trans_4_4"/>
    <property type="match status" value="1"/>
</dbReference>
<evidence type="ECO:0000259" key="1">
    <source>
        <dbReference type="Pfam" id="PF00534"/>
    </source>
</evidence>
<feature type="domain" description="Glycosyl transferase family 1" evidence="1">
    <location>
        <begin position="180"/>
        <end position="344"/>
    </location>
</feature>
<dbReference type="CDD" id="cd03808">
    <property type="entry name" value="GT4_CapM-like"/>
    <property type="match status" value="1"/>
</dbReference>
<organism evidence="3 4">
    <name type="scientific">Geomonas subterranea</name>
    <dbReference type="NCBI Taxonomy" id="2847989"/>
    <lineage>
        <taxon>Bacteria</taxon>
        <taxon>Pseudomonadati</taxon>
        <taxon>Thermodesulfobacteriota</taxon>
        <taxon>Desulfuromonadia</taxon>
        <taxon>Geobacterales</taxon>
        <taxon>Geobacteraceae</taxon>
        <taxon>Geomonas</taxon>
    </lineage>
</organism>
<accession>A0ABX8LHV7</accession>
<evidence type="ECO:0000259" key="2">
    <source>
        <dbReference type="Pfam" id="PF13579"/>
    </source>
</evidence>